<proteinExistence type="predicted"/>
<organism evidence="2 3">
    <name type="scientific">Pseudomonas mandelii</name>
    <dbReference type="NCBI Taxonomy" id="75612"/>
    <lineage>
        <taxon>Bacteria</taxon>
        <taxon>Pseudomonadati</taxon>
        <taxon>Pseudomonadota</taxon>
        <taxon>Gammaproteobacteria</taxon>
        <taxon>Pseudomonadales</taxon>
        <taxon>Pseudomonadaceae</taxon>
        <taxon>Pseudomonas</taxon>
    </lineage>
</organism>
<dbReference type="Proteomes" id="UP000320914">
    <property type="component" value="Unassembled WGS sequence"/>
</dbReference>
<protein>
    <submittedName>
        <fullName evidence="2">DUF559 domain-containing protein</fullName>
    </submittedName>
</protein>
<dbReference type="PANTHER" id="PTHR38590">
    <property type="entry name" value="BLL0828 PROTEIN"/>
    <property type="match status" value="1"/>
</dbReference>
<feature type="domain" description="Restriction endonuclease type II-like" evidence="1">
    <location>
        <begin position="227"/>
        <end position="309"/>
    </location>
</feature>
<evidence type="ECO:0000313" key="3">
    <source>
        <dbReference type="Proteomes" id="UP000320914"/>
    </source>
</evidence>
<dbReference type="InterPro" id="IPR047216">
    <property type="entry name" value="Endonuclease_DUF559_bact"/>
</dbReference>
<sequence length="325" mass="37211">MLVVPTAYVVIYTEEKRRIFVVFSQVYGDFVLTKECKNIGCKCMGCVLGQATIHTCEEEIPVLDLESQKELEDNMVVIPFTEEGEMFLKGLKIERYRRYRGRLNRAMLEDVCQTPDAVLLIKAEDDGTYTHSYASLSLDQRVIARGCIAKNCPCIGCRIQDMHYIEASGKLVKMIDQNKGGVNSSGEIVLPIFQGEAILSKLLGRDPSIRHDYKPYPFGSPIEEMFFELAFLDLHIFPQYQAGRYRLDFAIPNKRIAIELDGHEYHKTKYQRTHDAQRDRWLFGEGWNVLRFTGSEIYKDLNGCIDEICKLAKVERLSAQSAIPL</sequence>
<dbReference type="SUPFAM" id="SSF52980">
    <property type="entry name" value="Restriction endonuclease-like"/>
    <property type="match status" value="1"/>
</dbReference>
<dbReference type="PANTHER" id="PTHR38590:SF1">
    <property type="entry name" value="BLL0828 PROTEIN"/>
    <property type="match status" value="1"/>
</dbReference>
<dbReference type="InterPro" id="IPR011335">
    <property type="entry name" value="Restrct_endonuc-II-like"/>
</dbReference>
<reference evidence="2 3" key="1">
    <citation type="journal article" date="2019" name="Environ. Microbiol.">
        <title>Species interactions and distinct microbial communities in high Arctic permafrost affected cryosols are associated with the CH4 and CO2 gas fluxes.</title>
        <authorList>
            <person name="Altshuler I."/>
            <person name="Hamel J."/>
            <person name="Turney S."/>
            <person name="Magnuson E."/>
            <person name="Levesque R."/>
            <person name="Greer C."/>
            <person name="Whyte L.G."/>
        </authorList>
    </citation>
    <scope>NUCLEOTIDE SEQUENCE [LARGE SCALE GENOMIC DNA]</scope>
    <source>
        <strain evidence="2 3">OWC5</strain>
    </source>
</reference>
<dbReference type="InterPro" id="IPR049468">
    <property type="entry name" value="Restrct_endonuc-II-like_dom"/>
</dbReference>
<comment type="caution">
    <text evidence="2">The sequence shown here is derived from an EMBL/GenBank/DDBJ whole genome shotgun (WGS) entry which is preliminary data.</text>
</comment>
<gene>
    <name evidence="2" type="ORF">EAH74_30680</name>
</gene>
<dbReference type="Gene3D" id="3.40.960.10">
    <property type="entry name" value="VSR Endonuclease"/>
    <property type="match status" value="1"/>
</dbReference>
<dbReference type="Pfam" id="PF18741">
    <property type="entry name" value="MTES_1575"/>
    <property type="match status" value="1"/>
</dbReference>
<name>A0A502HQN9_9PSED</name>
<evidence type="ECO:0000259" key="1">
    <source>
        <dbReference type="Pfam" id="PF18741"/>
    </source>
</evidence>
<accession>A0A502HQN9</accession>
<dbReference type="EMBL" id="RCZA01000020">
    <property type="protein sequence ID" value="TPG75498.1"/>
    <property type="molecule type" value="Genomic_DNA"/>
</dbReference>
<evidence type="ECO:0000313" key="2">
    <source>
        <dbReference type="EMBL" id="TPG75498.1"/>
    </source>
</evidence>
<dbReference type="AlphaFoldDB" id="A0A502HQN9"/>